<evidence type="ECO:0000256" key="5">
    <source>
        <dbReference type="PROSITE-ProRule" id="PRU00023"/>
    </source>
</evidence>
<dbReference type="PROSITE" id="PS51228">
    <property type="entry name" value="ACB_2"/>
    <property type="match status" value="1"/>
</dbReference>
<keyword evidence="9" id="KW-1185">Reference proteome</keyword>
<sequence length="360" mass="40467">MSMVELLTERMQVLKPTKLEIIDESDGCGAKIRIEIVSDEFAGKSTLNSHRLVQEKMGDLLQQIHAVTIQAYTPEKYAAKSCLLHIWFKNIKKSGQNSSTNSWDDSENPEISRKFENACSHLPEIVANLEKAIALRFYGLYKQAVQGPPDDSSRPSWYDTSSRYKFDAWSKVSNLSKIEAQTKYCELLEEVDSTWDSTKKGAASSSWNIKPSTLGASEELEMFDDLIQMEPVRMETAIEREWFTAMRNDDVKRMNEILKLDPEILEAKDQHLAMTALSRSIDLGCENVAQFLIAKGADVNVADFGGQTPLHFAAQCHRRNLAELLIASGADRSTRDADGLTPAECCDDEELQEFLAGRNQ</sequence>
<keyword evidence="4" id="KW-0446">Lipid-binding</keyword>
<dbReference type="PROSITE" id="PS50297">
    <property type="entry name" value="ANK_REP_REGION"/>
    <property type="match status" value="1"/>
</dbReference>
<evidence type="ECO:0000256" key="3">
    <source>
        <dbReference type="ARBA" id="ARBA00023043"/>
    </source>
</evidence>
<keyword evidence="3 5" id="KW-0040">ANK repeat</keyword>
<dbReference type="PROSITE" id="PS50088">
    <property type="entry name" value="ANK_REPEAT"/>
    <property type="match status" value="1"/>
</dbReference>
<feature type="repeat" description="ANK" evidence="5">
    <location>
        <begin position="305"/>
        <end position="337"/>
    </location>
</feature>
<evidence type="ECO:0000313" key="8">
    <source>
        <dbReference type="EMBL" id="CAI5444151.1"/>
    </source>
</evidence>
<proteinExistence type="inferred from homology"/>
<keyword evidence="2" id="KW-0677">Repeat</keyword>
<evidence type="ECO:0000259" key="7">
    <source>
        <dbReference type="PROSITE" id="PS51228"/>
    </source>
</evidence>
<name>A0A9P1IFE5_9PELO</name>
<dbReference type="SMART" id="SM00248">
    <property type="entry name" value="ANK"/>
    <property type="match status" value="2"/>
</dbReference>
<comment type="caution">
    <text evidence="8">The sequence shown here is derived from an EMBL/GenBank/DDBJ whole genome shotgun (WGS) entry which is preliminary data.</text>
</comment>
<evidence type="ECO:0000256" key="6">
    <source>
        <dbReference type="RuleBase" id="RU003860"/>
    </source>
</evidence>
<dbReference type="PANTHER" id="PTHR24119">
    <property type="entry name" value="ACYL-COA-BINDING DOMAIN-CONTAINING PROTEIN 6"/>
    <property type="match status" value="1"/>
</dbReference>
<feature type="domain" description="ACB" evidence="7">
    <location>
        <begin position="111"/>
        <end position="197"/>
    </location>
</feature>
<dbReference type="Gene3D" id="3.30.300.90">
    <property type="entry name" value="BolA-like"/>
    <property type="match status" value="1"/>
</dbReference>
<organism evidence="8 9">
    <name type="scientific">Caenorhabditis angaria</name>
    <dbReference type="NCBI Taxonomy" id="860376"/>
    <lineage>
        <taxon>Eukaryota</taxon>
        <taxon>Metazoa</taxon>
        <taxon>Ecdysozoa</taxon>
        <taxon>Nematoda</taxon>
        <taxon>Chromadorea</taxon>
        <taxon>Rhabditida</taxon>
        <taxon>Rhabditina</taxon>
        <taxon>Rhabditomorpha</taxon>
        <taxon>Rhabditoidea</taxon>
        <taxon>Rhabditidae</taxon>
        <taxon>Peloderinae</taxon>
        <taxon>Caenorhabditis</taxon>
    </lineage>
</organism>
<comment type="similarity">
    <text evidence="6">Belongs to the BolA/IbaG family.</text>
</comment>
<evidence type="ECO:0000256" key="1">
    <source>
        <dbReference type="ARBA" id="ARBA00018419"/>
    </source>
</evidence>
<accession>A0A9P1IFE5</accession>
<evidence type="ECO:0000313" key="9">
    <source>
        <dbReference type="Proteomes" id="UP001152747"/>
    </source>
</evidence>
<dbReference type="Pfam" id="PF00887">
    <property type="entry name" value="ACBP"/>
    <property type="match status" value="1"/>
</dbReference>
<dbReference type="SUPFAM" id="SSF82657">
    <property type="entry name" value="BolA-like"/>
    <property type="match status" value="1"/>
</dbReference>
<dbReference type="InterPro" id="IPR036065">
    <property type="entry name" value="BolA-like_sf"/>
</dbReference>
<evidence type="ECO:0000256" key="4">
    <source>
        <dbReference type="ARBA" id="ARBA00023121"/>
    </source>
</evidence>
<dbReference type="InterPro" id="IPR035984">
    <property type="entry name" value="Acyl-CoA-binding_sf"/>
</dbReference>
<dbReference type="Pfam" id="PF12796">
    <property type="entry name" value="Ank_2"/>
    <property type="match status" value="1"/>
</dbReference>
<dbReference type="InterPro" id="IPR014352">
    <property type="entry name" value="FERM/acyl-CoA-bd_prot_sf"/>
</dbReference>
<dbReference type="SUPFAM" id="SSF47027">
    <property type="entry name" value="Acyl-CoA binding protein"/>
    <property type="match status" value="1"/>
</dbReference>
<dbReference type="Pfam" id="PF01722">
    <property type="entry name" value="BolA"/>
    <property type="match status" value="1"/>
</dbReference>
<dbReference type="SUPFAM" id="SSF48403">
    <property type="entry name" value="Ankyrin repeat"/>
    <property type="match status" value="1"/>
</dbReference>
<protein>
    <recommendedName>
        <fullName evidence="1">Acyl-CoA-binding domain-containing protein 6</fullName>
    </recommendedName>
</protein>
<dbReference type="InterPro" id="IPR002634">
    <property type="entry name" value="BolA"/>
</dbReference>
<dbReference type="Gene3D" id="1.20.80.10">
    <property type="match status" value="1"/>
</dbReference>
<dbReference type="InterPro" id="IPR036770">
    <property type="entry name" value="Ankyrin_rpt-contain_sf"/>
</dbReference>
<dbReference type="Proteomes" id="UP001152747">
    <property type="component" value="Unassembled WGS sequence"/>
</dbReference>
<dbReference type="InterPro" id="IPR002110">
    <property type="entry name" value="Ankyrin_rpt"/>
</dbReference>
<dbReference type="InterPro" id="IPR000582">
    <property type="entry name" value="Acyl-CoA-binding_protein"/>
</dbReference>
<gene>
    <name evidence="8" type="ORF">CAMP_LOCUS6788</name>
</gene>
<dbReference type="EMBL" id="CANHGI010000003">
    <property type="protein sequence ID" value="CAI5444151.1"/>
    <property type="molecule type" value="Genomic_DNA"/>
</dbReference>
<dbReference type="AlphaFoldDB" id="A0A9P1IFE5"/>
<dbReference type="PRINTS" id="PR00689">
    <property type="entry name" value="ACOABINDINGP"/>
</dbReference>
<dbReference type="PANTHER" id="PTHR24119:SF0">
    <property type="entry name" value="ACYL-COA-BINDING DOMAIN-CONTAINING PROTEIN 6"/>
    <property type="match status" value="1"/>
</dbReference>
<evidence type="ECO:0000256" key="2">
    <source>
        <dbReference type="ARBA" id="ARBA00022737"/>
    </source>
</evidence>
<reference evidence="8" key="1">
    <citation type="submission" date="2022-11" db="EMBL/GenBank/DDBJ databases">
        <authorList>
            <person name="Kikuchi T."/>
        </authorList>
    </citation>
    <scope>NUCLEOTIDE SEQUENCE</scope>
    <source>
        <strain evidence="8">PS1010</strain>
    </source>
</reference>
<dbReference type="Gene3D" id="1.25.40.20">
    <property type="entry name" value="Ankyrin repeat-containing domain"/>
    <property type="match status" value="1"/>
</dbReference>
<dbReference type="OrthoDB" id="10254927at2759"/>
<dbReference type="GO" id="GO:0000062">
    <property type="term" value="F:fatty-acyl-CoA binding"/>
    <property type="evidence" value="ECO:0007669"/>
    <property type="project" value="InterPro"/>
</dbReference>